<evidence type="ECO:0000256" key="3">
    <source>
        <dbReference type="ARBA" id="ARBA00022676"/>
    </source>
</evidence>
<feature type="binding site" evidence="6">
    <location>
        <position position="242"/>
    </location>
    <ligand>
        <name>an alpha-L-fucosyl-(1-&gt;2)-beta-D-galactosyl derivative</name>
        <dbReference type="ChEBI" id="CHEBI:140327"/>
    </ligand>
</feature>
<feature type="binding site" evidence="6">
    <location>
        <position position="218"/>
    </location>
    <ligand>
        <name>an alpha-L-fucosyl-(1-&gt;2)-beta-D-galactosyl derivative</name>
        <dbReference type="ChEBI" id="CHEBI:140327"/>
    </ligand>
</feature>
<feature type="binding site" evidence="6">
    <location>
        <position position="148"/>
    </location>
    <ligand>
        <name>an alpha-L-fucosyl-(1-&gt;2)-beta-D-galactosyl derivative</name>
        <dbReference type="ChEBI" id="CHEBI:140327"/>
    </ligand>
</feature>
<dbReference type="PANTHER" id="PTHR10462">
    <property type="entry name" value="GLYCOSYLTRANSFERASE-RELATED"/>
    <property type="match status" value="1"/>
</dbReference>
<evidence type="ECO:0000256" key="1">
    <source>
        <dbReference type="ARBA" id="ARBA00004606"/>
    </source>
</evidence>
<reference evidence="8" key="1">
    <citation type="thesis" date="2020" institute="ProQuest LLC" country="789 East Eisenhower Parkway, Ann Arbor, MI, USA">
        <title>Comparative Genomics and Chromosome Evolution.</title>
        <authorList>
            <person name="Mudd A.B."/>
        </authorList>
    </citation>
    <scope>NUCLEOTIDE SEQUENCE</scope>
    <source>
        <strain evidence="8">1538</strain>
        <tissue evidence="8">Blood</tissue>
    </source>
</reference>
<feature type="binding site" evidence="6">
    <location>
        <begin position="126"/>
        <end position="128"/>
    </location>
    <ligand>
        <name>UDP-N-acetyl-alpha-D-galactosamine</name>
        <dbReference type="ChEBI" id="CHEBI:67138"/>
    </ligand>
</feature>
<feature type="binding site" evidence="7">
    <location>
        <position position="128"/>
    </location>
    <ligand>
        <name>Mn(2+)</name>
        <dbReference type="ChEBI" id="CHEBI:29035"/>
    </ligand>
</feature>
<gene>
    <name evidence="8" type="ORF">GDO54_017290</name>
</gene>
<protein>
    <submittedName>
        <fullName evidence="8">Uncharacterized protein</fullName>
    </submittedName>
</protein>
<evidence type="ECO:0000256" key="2">
    <source>
        <dbReference type="ARBA" id="ARBA00010413"/>
    </source>
</evidence>
<feature type="binding site" evidence="6">
    <location>
        <position position="40"/>
    </location>
    <ligand>
        <name>UDP-N-acetyl-alpha-D-galactosamine</name>
        <dbReference type="ChEBI" id="CHEBI:67138"/>
    </ligand>
</feature>
<evidence type="ECO:0000256" key="4">
    <source>
        <dbReference type="ARBA" id="ARBA00022679"/>
    </source>
</evidence>
<keyword evidence="9" id="KW-1185">Reference proteome</keyword>
<evidence type="ECO:0000313" key="9">
    <source>
        <dbReference type="Proteomes" id="UP001181693"/>
    </source>
</evidence>
<keyword evidence="7" id="KW-0479">Metal-binding</keyword>
<proteinExistence type="inferred from homology"/>
<dbReference type="EMBL" id="DYDO01000007">
    <property type="protein sequence ID" value="DBA20518.1"/>
    <property type="molecule type" value="Genomic_DNA"/>
</dbReference>
<dbReference type="InterPro" id="IPR029044">
    <property type="entry name" value="Nucleotide-diphossugar_trans"/>
</dbReference>
<comment type="subcellular location">
    <subcellularLocation>
        <location evidence="1">Membrane</location>
        <topology evidence="1">Single-pass type II membrane protein</topology>
    </subcellularLocation>
</comment>
<organism evidence="8 9">
    <name type="scientific">Pyxicephalus adspersus</name>
    <name type="common">African bullfrog</name>
    <dbReference type="NCBI Taxonomy" id="30357"/>
    <lineage>
        <taxon>Eukaryota</taxon>
        <taxon>Metazoa</taxon>
        <taxon>Chordata</taxon>
        <taxon>Craniata</taxon>
        <taxon>Vertebrata</taxon>
        <taxon>Euteleostomi</taxon>
        <taxon>Amphibia</taxon>
        <taxon>Batrachia</taxon>
        <taxon>Anura</taxon>
        <taxon>Neobatrachia</taxon>
        <taxon>Ranoidea</taxon>
        <taxon>Pyxicephalidae</taxon>
        <taxon>Pyxicephalinae</taxon>
        <taxon>Pyxicephalus</taxon>
    </lineage>
</organism>
<dbReference type="GO" id="GO:0016020">
    <property type="term" value="C:membrane"/>
    <property type="evidence" value="ECO:0007669"/>
    <property type="project" value="UniProtKB-SubCell"/>
</dbReference>
<evidence type="ECO:0000256" key="5">
    <source>
        <dbReference type="PIRSR" id="PIRSR605076-1"/>
    </source>
</evidence>
<dbReference type="GO" id="GO:0031982">
    <property type="term" value="C:vesicle"/>
    <property type="evidence" value="ECO:0007669"/>
    <property type="project" value="TreeGrafter"/>
</dbReference>
<dbReference type="Proteomes" id="UP001181693">
    <property type="component" value="Unassembled WGS sequence"/>
</dbReference>
<dbReference type="AlphaFoldDB" id="A0AAV3A1T9"/>
<comment type="similarity">
    <text evidence="2">Belongs to the glycosyltransferase 6 family.</text>
</comment>
<name>A0AAV3A1T9_PYXAD</name>
<feature type="binding site" evidence="7">
    <location>
        <position position="126"/>
    </location>
    <ligand>
        <name>Mn(2+)</name>
        <dbReference type="ChEBI" id="CHEBI:29035"/>
    </ligand>
</feature>
<evidence type="ECO:0000256" key="6">
    <source>
        <dbReference type="PIRSR" id="PIRSR605076-2"/>
    </source>
</evidence>
<dbReference type="GO" id="GO:0005975">
    <property type="term" value="P:carbohydrate metabolic process"/>
    <property type="evidence" value="ECO:0007669"/>
    <property type="project" value="InterPro"/>
</dbReference>
<feature type="binding site" evidence="6">
    <location>
        <position position="160"/>
    </location>
    <ligand>
        <name>an alpha-L-fucosyl-(1-&gt;2)-beta-D-galactosyl derivative</name>
        <dbReference type="ChEBI" id="CHEBI:140327"/>
    </ligand>
</feature>
<dbReference type="Gene3D" id="3.90.550.10">
    <property type="entry name" value="Spore Coat Polysaccharide Biosynthesis Protein SpsA, Chain A"/>
    <property type="match status" value="1"/>
</dbReference>
<evidence type="ECO:0000313" key="8">
    <source>
        <dbReference type="EMBL" id="DBA20518.1"/>
    </source>
</evidence>
<evidence type="ECO:0000256" key="7">
    <source>
        <dbReference type="PIRSR" id="PIRSR605076-3"/>
    </source>
</evidence>
<keyword evidence="7" id="KW-0464">Manganese</keyword>
<dbReference type="GO" id="GO:0016758">
    <property type="term" value="F:hexosyltransferase activity"/>
    <property type="evidence" value="ECO:0007669"/>
    <property type="project" value="InterPro"/>
</dbReference>
<comment type="cofactor">
    <cofactor evidence="7">
        <name>Mn(2+)</name>
        <dbReference type="ChEBI" id="CHEBI:29035"/>
    </cofactor>
    <text evidence="7">Binds 1 Mn(2+) ion per subunit.</text>
</comment>
<feature type="active site" description="Nucleophile" evidence="5">
    <location>
        <position position="218"/>
    </location>
</feature>
<comment type="caution">
    <text evidence="8">The sequence shown here is derived from an EMBL/GenBank/DDBJ whole genome shotgun (WGS) entry which is preliminary data.</text>
</comment>
<dbReference type="SUPFAM" id="SSF53448">
    <property type="entry name" value="Nucleotide-diphospho-sugar transferases"/>
    <property type="match status" value="1"/>
</dbReference>
<dbReference type="GO" id="GO:0005794">
    <property type="term" value="C:Golgi apparatus"/>
    <property type="evidence" value="ECO:0007669"/>
    <property type="project" value="TreeGrafter"/>
</dbReference>
<dbReference type="Pfam" id="PF03414">
    <property type="entry name" value="Glyco_transf_6"/>
    <property type="match status" value="1"/>
</dbReference>
<dbReference type="PANTHER" id="PTHR10462:SF33">
    <property type="entry name" value="ALPHA-1,3-GALACTOSYLTRANSFERASE 2"/>
    <property type="match status" value="1"/>
</dbReference>
<keyword evidence="3" id="KW-0328">Glycosyltransferase</keyword>
<accession>A0AAV3A1T9</accession>
<keyword evidence="4" id="KW-0808">Transferase</keyword>
<sequence length="304" mass="35369">MLVFSHSSSENSIPRSNSYCKRKRSAGVSKELKVDCVSVYLETYLNDFLVSANRYFMPNLSCVFYILTDRPDQVLDIEFRPGVSKVILQIPMRSRWQDISMLRMKDFLDFVLPRATEQVDYLFCMDVDQIFTSNYGPEVLGKLVAQLHSGFYQSKRKHFTYEDDPRSAAYIPPGEGDFYYHAAVFGGTPSNLISLTSSCLKGILKDKKQNVEAVWHDESHLNRYFALEMRPVKILSPEYCWDNRLRWWATQTIFPSASRSLSEDRWNFRSHSTTNQTPMMGFATPQLQHCIPIWHNNQSNFAFR</sequence>
<dbReference type="InterPro" id="IPR005076">
    <property type="entry name" value="Glyco_trans_6"/>
</dbReference>
<dbReference type="GO" id="GO:0046872">
    <property type="term" value="F:metal ion binding"/>
    <property type="evidence" value="ECO:0007669"/>
    <property type="project" value="UniProtKB-KW"/>
</dbReference>